<dbReference type="AlphaFoldDB" id="A0A1J1LLZ4"/>
<evidence type="ECO:0000313" key="2">
    <source>
        <dbReference type="Proteomes" id="UP000184315"/>
    </source>
</evidence>
<evidence type="ECO:0000313" key="1">
    <source>
        <dbReference type="EMBL" id="CUR33491.1"/>
    </source>
</evidence>
<dbReference type="EMBL" id="CZDF01000158">
    <property type="protein sequence ID" value="CUR33491.1"/>
    <property type="molecule type" value="Genomic_DNA"/>
</dbReference>
<proteinExistence type="predicted"/>
<keyword evidence="2" id="KW-1185">Reference proteome</keyword>
<dbReference type="STRING" id="671072.PL9214520030"/>
<sequence length="207" mass="23864">MNKLLQQVMEELEKLPEDEQNAIATRVLAELQVENIEKNSQLATFNRNDLESKPSGRSGWDISVYNRENQLILIVEVKRRSNASLPWVIELGWKIFESENFPKTPYIMLVFTDSIYLWSNLNHQKQIAEPSYIIDATLIFQPYFERAGVTADQINPQSFEMIVTSWLREIIHSQTFGKEGDKSQQWLVESGLGTAIAGGYFQYEDIA</sequence>
<name>A0A1J1LLZ4_9CYAN</name>
<organism evidence="1 2">
    <name type="scientific">Planktothrix tepida PCC 9214</name>
    <dbReference type="NCBI Taxonomy" id="671072"/>
    <lineage>
        <taxon>Bacteria</taxon>
        <taxon>Bacillati</taxon>
        <taxon>Cyanobacteriota</taxon>
        <taxon>Cyanophyceae</taxon>
        <taxon>Oscillatoriophycideae</taxon>
        <taxon>Oscillatoriales</taxon>
        <taxon>Microcoleaceae</taxon>
        <taxon>Planktothrix</taxon>
    </lineage>
</organism>
<accession>A0A1J1LLZ4</accession>
<gene>
    <name evidence="1" type="ORF">PL9214520030</name>
</gene>
<dbReference type="RefSeq" id="WP_222425250.1">
    <property type="nucleotide sequence ID" value="NZ_LN889803.1"/>
</dbReference>
<reference evidence="2" key="1">
    <citation type="submission" date="2015-10" db="EMBL/GenBank/DDBJ databases">
        <authorList>
            <person name="Regsiter A."/>
            <person name="william w."/>
        </authorList>
    </citation>
    <scope>NUCLEOTIDE SEQUENCE [LARGE SCALE GENOMIC DNA]</scope>
</reference>
<protein>
    <submittedName>
        <fullName evidence="1">Uncharacterized protein</fullName>
    </submittedName>
</protein>
<dbReference type="Proteomes" id="UP000184315">
    <property type="component" value="Unassembled WGS sequence"/>
</dbReference>